<feature type="transmembrane region" description="Helical" evidence="1">
    <location>
        <begin position="32"/>
        <end position="49"/>
    </location>
</feature>
<feature type="transmembrane region" description="Helical" evidence="1">
    <location>
        <begin position="6"/>
        <end position="25"/>
    </location>
</feature>
<dbReference type="PANTHER" id="PTHR38450">
    <property type="entry name" value="STAGE V SPORULATION PROTEIN AC-RELATED"/>
    <property type="match status" value="1"/>
</dbReference>
<dbReference type="Pfam" id="PF03862">
    <property type="entry name" value="SpoVAC_SpoVAEB"/>
    <property type="match status" value="1"/>
</dbReference>
<protein>
    <submittedName>
        <fullName evidence="2">Stage V sporulation protein AE</fullName>
    </submittedName>
</protein>
<evidence type="ECO:0000313" key="3">
    <source>
        <dbReference type="Proteomes" id="UP000214880"/>
    </source>
</evidence>
<keyword evidence="3" id="KW-1185">Reference proteome</keyword>
<dbReference type="EMBL" id="FNHB01000001">
    <property type="protein sequence ID" value="SDL55799.1"/>
    <property type="molecule type" value="Genomic_DNA"/>
</dbReference>
<sequence>MAAYLMAFLIGGLICVIGQFLMDLTPLTPAHILVLFVVLGAVLSGFGLYQPLIDMAGAGASVPLTGFGHALVTGTIEDVDKHGFWGIFSGGLRASATGVMAAVIFGFTMSVLFNPKG</sequence>
<dbReference type="STRING" id="146817.SAMN04488502_101193"/>
<dbReference type="PANTHER" id="PTHR38450:SF2">
    <property type="entry name" value="STAGE V SPORULATION PROTEIN AEB"/>
    <property type="match status" value="1"/>
</dbReference>
<keyword evidence="1" id="KW-0812">Transmembrane</keyword>
<organism evidence="2 3">
    <name type="scientific">Dendrosporobacter quercicolus</name>
    <dbReference type="NCBI Taxonomy" id="146817"/>
    <lineage>
        <taxon>Bacteria</taxon>
        <taxon>Bacillati</taxon>
        <taxon>Bacillota</taxon>
        <taxon>Negativicutes</taxon>
        <taxon>Selenomonadales</taxon>
        <taxon>Sporomusaceae</taxon>
        <taxon>Dendrosporobacter</taxon>
    </lineage>
</organism>
<gene>
    <name evidence="2" type="ORF">SAMN04488502_101193</name>
</gene>
<dbReference type="InterPro" id="IPR005562">
    <property type="entry name" value="SpoVA"/>
</dbReference>
<accession>A0A1G9L1J3</accession>
<dbReference type="InterPro" id="IPR014204">
    <property type="entry name" value="Spore_V_AE"/>
</dbReference>
<feature type="transmembrane region" description="Helical" evidence="1">
    <location>
        <begin position="94"/>
        <end position="113"/>
    </location>
</feature>
<reference evidence="2 3" key="1">
    <citation type="submission" date="2016-10" db="EMBL/GenBank/DDBJ databases">
        <authorList>
            <person name="de Groot N.N."/>
        </authorList>
    </citation>
    <scope>NUCLEOTIDE SEQUENCE [LARGE SCALE GENOMIC DNA]</scope>
    <source>
        <strain evidence="2 3">DSM 1736</strain>
    </source>
</reference>
<dbReference type="NCBIfam" id="TIGR02839">
    <property type="entry name" value="spore_V_AE"/>
    <property type="match status" value="1"/>
</dbReference>
<keyword evidence="1" id="KW-0472">Membrane</keyword>
<proteinExistence type="predicted"/>
<name>A0A1G9L1J3_9FIRM</name>
<keyword evidence="1" id="KW-1133">Transmembrane helix</keyword>
<dbReference type="AlphaFoldDB" id="A0A1G9L1J3"/>
<evidence type="ECO:0000313" key="2">
    <source>
        <dbReference type="EMBL" id="SDL55799.1"/>
    </source>
</evidence>
<dbReference type="Proteomes" id="UP000214880">
    <property type="component" value="Unassembled WGS sequence"/>
</dbReference>
<evidence type="ECO:0000256" key="1">
    <source>
        <dbReference type="SAM" id="Phobius"/>
    </source>
</evidence>